<accession>A0A067NYM6</accession>
<feature type="region of interest" description="Disordered" evidence="1">
    <location>
        <begin position="142"/>
        <end position="164"/>
    </location>
</feature>
<dbReference type="InParanoid" id="A0A067NYM6"/>
<dbReference type="VEuPathDB" id="FungiDB:PLEOSDRAFT_1102756"/>
<name>A0A067NYM6_PLEO1</name>
<feature type="compositionally biased region" description="Basic and acidic residues" evidence="1">
    <location>
        <begin position="64"/>
        <end position="78"/>
    </location>
</feature>
<evidence type="ECO:0000313" key="2">
    <source>
        <dbReference type="EMBL" id="KDQ28716.1"/>
    </source>
</evidence>
<dbReference type="EMBL" id="KL198007">
    <property type="protein sequence ID" value="KDQ28716.1"/>
    <property type="molecule type" value="Genomic_DNA"/>
</dbReference>
<dbReference type="AlphaFoldDB" id="A0A067NYM6"/>
<feature type="compositionally biased region" description="Basic and acidic residues" evidence="1">
    <location>
        <begin position="92"/>
        <end position="107"/>
    </location>
</feature>
<feature type="compositionally biased region" description="Polar residues" evidence="1">
    <location>
        <begin position="108"/>
        <end position="117"/>
    </location>
</feature>
<protein>
    <submittedName>
        <fullName evidence="2">Uncharacterized protein</fullName>
    </submittedName>
</protein>
<feature type="region of interest" description="Disordered" evidence="1">
    <location>
        <begin position="47"/>
        <end position="122"/>
    </location>
</feature>
<reference evidence="3" key="1">
    <citation type="journal article" date="2014" name="Proc. Natl. Acad. Sci. U.S.A.">
        <title>Extensive sampling of basidiomycete genomes demonstrates inadequacy of the white-rot/brown-rot paradigm for wood decay fungi.</title>
        <authorList>
            <person name="Riley R."/>
            <person name="Salamov A.A."/>
            <person name="Brown D.W."/>
            <person name="Nagy L.G."/>
            <person name="Floudas D."/>
            <person name="Held B.W."/>
            <person name="Levasseur A."/>
            <person name="Lombard V."/>
            <person name="Morin E."/>
            <person name="Otillar R."/>
            <person name="Lindquist E.A."/>
            <person name="Sun H."/>
            <person name="LaButti K.M."/>
            <person name="Schmutz J."/>
            <person name="Jabbour D."/>
            <person name="Luo H."/>
            <person name="Baker S.E."/>
            <person name="Pisabarro A.G."/>
            <person name="Walton J.D."/>
            <person name="Blanchette R.A."/>
            <person name="Henrissat B."/>
            <person name="Martin F."/>
            <person name="Cullen D."/>
            <person name="Hibbett D.S."/>
            <person name="Grigoriev I.V."/>
        </authorList>
    </citation>
    <scope>NUCLEOTIDE SEQUENCE [LARGE SCALE GENOMIC DNA]</scope>
    <source>
        <strain evidence="3">PC15</strain>
    </source>
</reference>
<dbReference type="HOGENOM" id="CLU_1619717_0_0_1"/>
<sequence length="164" mass="18535">MPRSPTLTILANRWMSAQARRVVDTALSPTATPIDINDEEEAGELVVKGSVRKRRQGSCNPSAARDEPQFHAIKDEHSVLPVERQLRRRHGDHAEHDNTSLARDEPQFHSTTTQDNTLLARDEPQFHAIKDEHGVLPVERQLRQRHDDHAEHVCAEPARDDDAG</sequence>
<evidence type="ECO:0000313" key="3">
    <source>
        <dbReference type="Proteomes" id="UP000027073"/>
    </source>
</evidence>
<gene>
    <name evidence="2" type="ORF">PLEOSDRAFT_1102756</name>
</gene>
<evidence type="ECO:0000256" key="1">
    <source>
        <dbReference type="SAM" id="MobiDB-lite"/>
    </source>
</evidence>
<dbReference type="Proteomes" id="UP000027073">
    <property type="component" value="Unassembled WGS sequence"/>
</dbReference>
<proteinExistence type="predicted"/>
<organism evidence="2 3">
    <name type="scientific">Pleurotus ostreatus (strain PC15)</name>
    <name type="common">Oyster mushroom</name>
    <dbReference type="NCBI Taxonomy" id="1137138"/>
    <lineage>
        <taxon>Eukaryota</taxon>
        <taxon>Fungi</taxon>
        <taxon>Dikarya</taxon>
        <taxon>Basidiomycota</taxon>
        <taxon>Agaricomycotina</taxon>
        <taxon>Agaricomycetes</taxon>
        <taxon>Agaricomycetidae</taxon>
        <taxon>Agaricales</taxon>
        <taxon>Pleurotineae</taxon>
        <taxon>Pleurotaceae</taxon>
        <taxon>Pleurotus</taxon>
    </lineage>
</organism>